<dbReference type="AlphaFoldDB" id="A0A8H4VU42"/>
<dbReference type="Gene3D" id="2.40.50.140">
    <property type="entry name" value="Nucleic acid-binding proteins"/>
    <property type="match status" value="2"/>
</dbReference>
<feature type="domain" description="Protection of telomeres protein 1 ssDNA-binding" evidence="9">
    <location>
        <begin position="189"/>
        <end position="353"/>
    </location>
</feature>
<dbReference type="InterPro" id="IPR028389">
    <property type="entry name" value="POT1"/>
</dbReference>
<feature type="compositionally biased region" description="Polar residues" evidence="8">
    <location>
        <begin position="596"/>
        <end position="607"/>
    </location>
</feature>
<comment type="subcellular location">
    <subcellularLocation>
        <location evidence="2">Chromosome</location>
        <location evidence="2">Telomere</location>
    </subcellularLocation>
    <subcellularLocation>
        <location evidence="1">Nucleus</location>
    </subcellularLocation>
</comment>
<evidence type="ECO:0000259" key="9">
    <source>
        <dbReference type="Pfam" id="PF16686"/>
    </source>
</evidence>
<keyword evidence="6" id="KW-0238">DNA-binding</keyword>
<gene>
    <name evidence="10" type="ORF">G7Y89_g14229</name>
</gene>
<accession>A0A8H4VU42</accession>
<dbReference type="InterPro" id="IPR032042">
    <property type="entry name" value="POT1PC"/>
</dbReference>
<dbReference type="Pfam" id="PF16686">
    <property type="entry name" value="POT1PC"/>
    <property type="match status" value="1"/>
</dbReference>
<evidence type="ECO:0000256" key="3">
    <source>
        <dbReference type="ARBA" id="ARBA00008442"/>
    </source>
</evidence>
<evidence type="ECO:0000256" key="1">
    <source>
        <dbReference type="ARBA" id="ARBA00004123"/>
    </source>
</evidence>
<sequence length="714" mass="80256">MDASQASSQISQGPQLPPGFKTIKEIQNASNQEIERESFVNVIGFVKDFQVPMQTRGSGKSPILEDESHGVKLTVFWALDKMPKINGSSDAVLVRKARLQMRMGAVQLKAHFTTEFHVMHAAEIPRDPSNLASASWHSYPPTRWKPPNSEETAYIASANASVGSLCLPSTMEFQEKTLQSMNVRGKFSLLKDVQAGRFYDILGEVIRVHEGGAGTSVYLSDYTANSNFYNYEWAEVQDSAEGRNGDEYGYRKKKLQKGQAWPGPYGKLTIQLTLYDGHAHFISKCDRVGQWVLLRNVKIDYGKMGGQLEGFLRGDRNAFEGKVQVEVVGKAEGTEQNDPRWIEAVHRKGEWRKKFKKQRQAIADEEADSGDKRKRGGEESKTNSKKRRKEKRAAAEKKAAELEGKKAKRLDLNENIRCAHPDQPIVSLAEILEPRKLMQDGDDQRASPFTLCKYRANVRVVDYFPHRLEDFAVGHRARDLDILSDYSGGEDTDLEEERRIFKSGGGFAKNSWEWRFALQVEDANAIDMKHRMWLMVDNHTAQGLLGLEDDATSLRRDKQLLSQLREQLFKLWGDLEERKSNQLVLEERKADIPASTMATAVSWSSSPLRAGEQPDADDSDVENAQSYGRTSGTRQSGGSVLKERDTNVKLTVNQVAAGKTSPGPDSTMAPKNKPFTCCIKQYGTKVDEADRTKADAGDGKRWQRMFGIFDTQIM</sequence>
<evidence type="ECO:0000256" key="8">
    <source>
        <dbReference type="SAM" id="MobiDB-lite"/>
    </source>
</evidence>
<dbReference type="SUPFAM" id="SSF50249">
    <property type="entry name" value="Nucleic acid-binding proteins"/>
    <property type="match status" value="2"/>
</dbReference>
<dbReference type="EMBL" id="JAAMPI010001826">
    <property type="protein sequence ID" value="KAF4622796.1"/>
    <property type="molecule type" value="Genomic_DNA"/>
</dbReference>
<keyword evidence="7" id="KW-0539">Nucleus</keyword>
<feature type="region of interest" description="Disordered" evidence="8">
    <location>
        <begin position="353"/>
        <end position="404"/>
    </location>
</feature>
<dbReference type="InterPro" id="IPR012340">
    <property type="entry name" value="NA-bd_OB-fold"/>
</dbReference>
<organism evidence="10 11">
    <name type="scientific">Cudoniella acicularis</name>
    <dbReference type="NCBI Taxonomy" id="354080"/>
    <lineage>
        <taxon>Eukaryota</taxon>
        <taxon>Fungi</taxon>
        <taxon>Dikarya</taxon>
        <taxon>Ascomycota</taxon>
        <taxon>Pezizomycotina</taxon>
        <taxon>Leotiomycetes</taxon>
        <taxon>Helotiales</taxon>
        <taxon>Tricladiaceae</taxon>
        <taxon>Cudoniella</taxon>
    </lineage>
</organism>
<dbReference type="GO" id="GO:0098505">
    <property type="term" value="F:G-rich strand telomeric DNA binding"/>
    <property type="evidence" value="ECO:0007669"/>
    <property type="project" value="TreeGrafter"/>
</dbReference>
<feature type="compositionally biased region" description="Basic and acidic residues" evidence="8">
    <location>
        <begin position="392"/>
        <end position="404"/>
    </location>
</feature>
<dbReference type="GO" id="GO:0016233">
    <property type="term" value="P:telomere capping"/>
    <property type="evidence" value="ECO:0007669"/>
    <property type="project" value="TreeGrafter"/>
</dbReference>
<dbReference type="GO" id="GO:0032210">
    <property type="term" value="P:regulation of telomere maintenance via telomerase"/>
    <property type="evidence" value="ECO:0007669"/>
    <property type="project" value="TreeGrafter"/>
</dbReference>
<evidence type="ECO:0000256" key="2">
    <source>
        <dbReference type="ARBA" id="ARBA00004574"/>
    </source>
</evidence>
<dbReference type="OrthoDB" id="2186770at2759"/>
<evidence type="ECO:0000256" key="6">
    <source>
        <dbReference type="ARBA" id="ARBA00023125"/>
    </source>
</evidence>
<reference evidence="10 11" key="1">
    <citation type="submission" date="2020-03" db="EMBL/GenBank/DDBJ databases">
        <title>Draft Genome Sequence of Cudoniella acicularis.</title>
        <authorList>
            <person name="Buettner E."/>
            <person name="Kellner H."/>
        </authorList>
    </citation>
    <scope>NUCLEOTIDE SEQUENCE [LARGE SCALE GENOMIC DNA]</scope>
    <source>
        <strain evidence="10 11">DSM 108380</strain>
    </source>
</reference>
<evidence type="ECO:0000256" key="5">
    <source>
        <dbReference type="ARBA" id="ARBA00022895"/>
    </source>
</evidence>
<dbReference type="Proteomes" id="UP000566819">
    <property type="component" value="Unassembled WGS sequence"/>
</dbReference>
<evidence type="ECO:0000313" key="11">
    <source>
        <dbReference type="Proteomes" id="UP000566819"/>
    </source>
</evidence>
<dbReference type="GO" id="GO:0000783">
    <property type="term" value="C:nuclear telomere cap complex"/>
    <property type="evidence" value="ECO:0007669"/>
    <property type="project" value="TreeGrafter"/>
</dbReference>
<evidence type="ECO:0000256" key="4">
    <source>
        <dbReference type="ARBA" id="ARBA00022454"/>
    </source>
</evidence>
<evidence type="ECO:0000313" key="10">
    <source>
        <dbReference type="EMBL" id="KAF4622796.1"/>
    </source>
</evidence>
<keyword evidence="11" id="KW-1185">Reference proteome</keyword>
<protein>
    <recommendedName>
        <fullName evidence="9">Protection of telomeres protein 1 ssDNA-binding domain-containing protein</fullName>
    </recommendedName>
</protein>
<dbReference type="FunFam" id="2.40.50.140:FF:000303">
    <property type="entry name" value="Protection of telomeres protein 1"/>
    <property type="match status" value="1"/>
</dbReference>
<dbReference type="PANTHER" id="PTHR14513:SF0">
    <property type="entry name" value="PROTECTION OF TELOMERES PROTEIN 1"/>
    <property type="match status" value="1"/>
</dbReference>
<comment type="similarity">
    <text evidence="3">Belongs to the telombin family.</text>
</comment>
<feature type="region of interest" description="Disordered" evidence="8">
    <location>
        <begin position="595"/>
        <end position="646"/>
    </location>
</feature>
<name>A0A8H4VU42_9HELO</name>
<keyword evidence="4" id="KW-0158">Chromosome</keyword>
<keyword evidence="5" id="KW-0779">Telomere</keyword>
<evidence type="ECO:0000256" key="7">
    <source>
        <dbReference type="ARBA" id="ARBA00023242"/>
    </source>
</evidence>
<feature type="compositionally biased region" description="Low complexity" evidence="8">
    <location>
        <begin position="626"/>
        <end position="639"/>
    </location>
</feature>
<dbReference type="GO" id="GO:0010521">
    <property type="term" value="F:telomerase inhibitor activity"/>
    <property type="evidence" value="ECO:0007669"/>
    <property type="project" value="TreeGrafter"/>
</dbReference>
<dbReference type="PANTHER" id="PTHR14513">
    <property type="entry name" value="PROTECTION OF TELOMERES 1"/>
    <property type="match status" value="1"/>
</dbReference>
<comment type="caution">
    <text evidence="10">The sequence shown here is derived from an EMBL/GenBank/DDBJ whole genome shotgun (WGS) entry which is preliminary data.</text>
</comment>
<proteinExistence type="inferred from homology"/>